<reference evidence="2 3" key="1">
    <citation type="journal article" date="2023" name="Life. Sci Alliance">
        <title>Evolutionary insights into 3D genome organization and epigenetic landscape of Vigna mungo.</title>
        <authorList>
            <person name="Junaid A."/>
            <person name="Singh B."/>
            <person name="Bhatia S."/>
        </authorList>
    </citation>
    <scope>NUCLEOTIDE SEQUENCE [LARGE SCALE GENOMIC DNA]</scope>
    <source>
        <strain evidence="2">Urdbean</strain>
    </source>
</reference>
<organism evidence="2 3">
    <name type="scientific">Vigna mungo</name>
    <name type="common">Black gram</name>
    <name type="synonym">Phaseolus mungo</name>
    <dbReference type="NCBI Taxonomy" id="3915"/>
    <lineage>
        <taxon>Eukaryota</taxon>
        <taxon>Viridiplantae</taxon>
        <taxon>Streptophyta</taxon>
        <taxon>Embryophyta</taxon>
        <taxon>Tracheophyta</taxon>
        <taxon>Spermatophyta</taxon>
        <taxon>Magnoliopsida</taxon>
        <taxon>eudicotyledons</taxon>
        <taxon>Gunneridae</taxon>
        <taxon>Pentapetalae</taxon>
        <taxon>rosids</taxon>
        <taxon>fabids</taxon>
        <taxon>Fabales</taxon>
        <taxon>Fabaceae</taxon>
        <taxon>Papilionoideae</taxon>
        <taxon>50 kb inversion clade</taxon>
        <taxon>NPAAA clade</taxon>
        <taxon>indigoferoid/millettioid clade</taxon>
        <taxon>Phaseoleae</taxon>
        <taxon>Vigna</taxon>
    </lineage>
</organism>
<dbReference type="Proteomes" id="UP001374535">
    <property type="component" value="Chromosome 11"/>
</dbReference>
<dbReference type="EMBL" id="CP144690">
    <property type="protein sequence ID" value="WVY90707.1"/>
    <property type="molecule type" value="Genomic_DNA"/>
</dbReference>
<accession>A0AAQ3MGP6</accession>
<evidence type="ECO:0000256" key="1">
    <source>
        <dbReference type="SAM" id="MobiDB-lite"/>
    </source>
</evidence>
<feature type="non-terminal residue" evidence="2">
    <location>
        <position position="1"/>
    </location>
</feature>
<protein>
    <submittedName>
        <fullName evidence="2">Uncharacterized protein</fullName>
    </submittedName>
</protein>
<sequence>RENWNPRESVTSSHPPNPREKDIPPTHPLLSECCCLRIYPPTVPFSCLFLEHHGSLSAGVPLWTSTHPPIFLPPSHGEVLVLVRLSSLKATLYAPNFRCFGNNVLGYHHRRIGGPTDILNNIILLLDFVCCRFDYGVIVLKIMELWDGIEKYDGNTMPSYTIEELQQVREKYVCDWILDVNVRRAEVLQDLDVV</sequence>
<keyword evidence="3" id="KW-1185">Reference proteome</keyword>
<gene>
    <name evidence="2" type="ORF">V8G54_036221</name>
</gene>
<evidence type="ECO:0000313" key="3">
    <source>
        <dbReference type="Proteomes" id="UP001374535"/>
    </source>
</evidence>
<feature type="region of interest" description="Disordered" evidence="1">
    <location>
        <begin position="1"/>
        <end position="24"/>
    </location>
</feature>
<proteinExistence type="predicted"/>
<name>A0AAQ3MGP6_VIGMU</name>
<dbReference type="AlphaFoldDB" id="A0AAQ3MGP6"/>
<evidence type="ECO:0000313" key="2">
    <source>
        <dbReference type="EMBL" id="WVY90707.1"/>
    </source>
</evidence>
<feature type="compositionally biased region" description="Polar residues" evidence="1">
    <location>
        <begin position="1"/>
        <end position="14"/>
    </location>
</feature>